<feature type="compositionally biased region" description="Basic and acidic residues" evidence="4">
    <location>
        <begin position="62"/>
        <end position="71"/>
    </location>
</feature>
<sequence length="444" mass="52512">MSGQNNLLNAKQPPIQSTAGAVPVRNDKGELSMEKVKVKRYVSGKRPDYAPMESSDEEEDFQFVKKGKEAEPEMEVEEEDMSDPRLRRLMNRESEDVEERLARHRQIAEPELIVESSEDSDEGTWHPEREESSEDEEEEEEEEEEVDDEEIERRRAMMRQRAQERKNEETEVMEVEEEGKSGEESESESEYEEYTDSEDETEPRLKPVFIRKKDRVTVAEREAEEQKQKELEVEAKKQAEERRRYTLKIVEEEAKKEYEENKRTLAALDALDTDGENEEEEYEAWKVRELKRIKRDREAREAIEKEKAEIDRFHNLTEEERRAELRTNGKVITNKATKGKYKFLQKYYHRGAFFMNEEQDVFKRDFSAPTLEDHFNKTILPKVMQVKNFGRSGRTKYTHLVDQDTTSFDSAWAQESAQNSKFFKQKAGGVRDVFDRPTVQKRKT</sequence>
<accession>A0A8T0A847</accession>
<feature type="compositionally biased region" description="Basic and acidic residues" evidence="4">
    <location>
        <begin position="215"/>
        <end position="237"/>
    </location>
</feature>
<comment type="similarity">
    <text evidence="2">Belongs to the MFAP1 family.</text>
</comment>
<keyword evidence="7" id="KW-1185">Reference proteome</keyword>
<dbReference type="InterPro" id="IPR009730">
    <property type="entry name" value="MFAP1_C"/>
</dbReference>
<feature type="compositionally biased region" description="Basic and acidic residues" evidence="4">
    <location>
        <begin position="25"/>
        <end position="36"/>
    </location>
</feature>
<evidence type="ECO:0000256" key="2">
    <source>
        <dbReference type="ARBA" id="ARBA00008155"/>
    </source>
</evidence>
<protein>
    <recommendedName>
        <fullName evidence="5">Micro-fibrillar-associated protein 1 C-terminal domain-containing protein</fullName>
    </recommendedName>
</protein>
<evidence type="ECO:0000256" key="4">
    <source>
        <dbReference type="SAM" id="MobiDB-lite"/>
    </source>
</evidence>
<feature type="compositionally biased region" description="Basic and acidic residues" evidence="4">
    <location>
        <begin position="151"/>
        <end position="169"/>
    </location>
</feature>
<name>A0A8T0A847_SILME</name>
<feature type="region of interest" description="Disordered" evidence="4">
    <location>
        <begin position="1"/>
        <end position="237"/>
    </location>
</feature>
<reference evidence="6" key="1">
    <citation type="submission" date="2020-08" db="EMBL/GenBank/DDBJ databases">
        <title>Chromosome-level assembly of Southern catfish (Silurus meridionalis) provides insights into visual adaptation to the nocturnal and benthic lifestyles.</title>
        <authorList>
            <person name="Zhang Y."/>
            <person name="Wang D."/>
            <person name="Peng Z."/>
        </authorList>
    </citation>
    <scope>NUCLEOTIDE SEQUENCE</scope>
    <source>
        <strain evidence="6">SWU-2019-XX</strain>
        <tissue evidence="6">Muscle</tissue>
    </source>
</reference>
<proteinExistence type="inferred from homology"/>
<feature type="compositionally biased region" description="Acidic residues" evidence="4">
    <location>
        <begin position="72"/>
        <end position="81"/>
    </location>
</feature>
<gene>
    <name evidence="6" type="ORF">HF521_013962</name>
</gene>
<dbReference type="InterPro" id="IPR033194">
    <property type="entry name" value="MFAP1"/>
</dbReference>
<comment type="caution">
    <text evidence="6">The sequence shown here is derived from an EMBL/GenBank/DDBJ whole genome shotgun (WGS) entry which is preliminary data.</text>
</comment>
<feature type="compositionally biased region" description="Polar residues" evidence="4">
    <location>
        <begin position="1"/>
        <end position="19"/>
    </location>
</feature>
<dbReference type="Proteomes" id="UP000606274">
    <property type="component" value="Unassembled WGS sequence"/>
</dbReference>
<feature type="compositionally biased region" description="Acidic residues" evidence="4">
    <location>
        <begin position="184"/>
        <end position="201"/>
    </location>
</feature>
<comment type="function">
    <text evidence="1">Involved in pre-mRNA splicing as a component of the spliceosome.</text>
</comment>
<dbReference type="AlphaFoldDB" id="A0A8T0A847"/>
<comment type="subunit">
    <text evidence="3">Component of the spliceosome B complex. Interacts with PRPF38A (via N-terminal interaction domain).</text>
</comment>
<dbReference type="Pfam" id="PF06991">
    <property type="entry name" value="MFAP1"/>
    <property type="match status" value="1"/>
</dbReference>
<feature type="compositionally biased region" description="Basic and acidic residues" evidence="4">
    <location>
        <begin position="82"/>
        <end position="94"/>
    </location>
</feature>
<evidence type="ECO:0000313" key="6">
    <source>
        <dbReference type="EMBL" id="KAF7687956.1"/>
    </source>
</evidence>
<organism evidence="6 7">
    <name type="scientific">Silurus meridionalis</name>
    <name type="common">Southern catfish</name>
    <name type="synonym">Silurus soldatovi meridionalis</name>
    <dbReference type="NCBI Taxonomy" id="175797"/>
    <lineage>
        <taxon>Eukaryota</taxon>
        <taxon>Metazoa</taxon>
        <taxon>Chordata</taxon>
        <taxon>Craniata</taxon>
        <taxon>Vertebrata</taxon>
        <taxon>Euteleostomi</taxon>
        <taxon>Actinopterygii</taxon>
        <taxon>Neopterygii</taxon>
        <taxon>Teleostei</taxon>
        <taxon>Ostariophysi</taxon>
        <taxon>Siluriformes</taxon>
        <taxon>Siluridae</taxon>
        <taxon>Silurus</taxon>
    </lineage>
</organism>
<feature type="domain" description="Micro-fibrillar-associated protein 1 C-terminal" evidence="5">
    <location>
        <begin position="197"/>
        <end position="405"/>
    </location>
</feature>
<evidence type="ECO:0000259" key="5">
    <source>
        <dbReference type="Pfam" id="PF06991"/>
    </source>
</evidence>
<evidence type="ECO:0000256" key="3">
    <source>
        <dbReference type="ARBA" id="ARBA00047104"/>
    </source>
</evidence>
<evidence type="ECO:0000256" key="1">
    <source>
        <dbReference type="ARBA" id="ARBA00002609"/>
    </source>
</evidence>
<feature type="compositionally biased region" description="Acidic residues" evidence="4">
    <location>
        <begin position="131"/>
        <end position="150"/>
    </location>
</feature>
<dbReference type="PANTHER" id="PTHR15327">
    <property type="entry name" value="MICROFIBRIL-ASSOCIATED PROTEIN"/>
    <property type="match status" value="1"/>
</dbReference>
<dbReference type="OrthoDB" id="1111734at2759"/>
<dbReference type="EMBL" id="JABFDY010000026">
    <property type="protein sequence ID" value="KAF7687956.1"/>
    <property type="molecule type" value="Genomic_DNA"/>
</dbReference>
<evidence type="ECO:0000313" key="7">
    <source>
        <dbReference type="Proteomes" id="UP000606274"/>
    </source>
</evidence>